<name>A0A6S6SWK9_9BACT</name>
<organism evidence="1">
    <name type="scientific">uncultured Sulfurovum sp</name>
    <dbReference type="NCBI Taxonomy" id="269237"/>
    <lineage>
        <taxon>Bacteria</taxon>
        <taxon>Pseudomonadati</taxon>
        <taxon>Campylobacterota</taxon>
        <taxon>Epsilonproteobacteria</taxon>
        <taxon>Campylobacterales</taxon>
        <taxon>Sulfurovaceae</taxon>
        <taxon>Sulfurovum</taxon>
        <taxon>environmental samples</taxon>
    </lineage>
</organism>
<dbReference type="Gene3D" id="3.30.70.100">
    <property type="match status" value="1"/>
</dbReference>
<dbReference type="SUPFAM" id="SSF54909">
    <property type="entry name" value="Dimeric alpha+beta barrel"/>
    <property type="match status" value="1"/>
</dbReference>
<sequence>MFYITPRITIMRYLLQVDFPHSGPFGEELTNAMNDLAKDIATESGLISKLWTENEATKEAGGIYQFTNMDDAQRYLKKHTERLTSFGYKNIRGKIFTINEALSALSVPQK</sequence>
<dbReference type="InterPro" id="IPR011008">
    <property type="entry name" value="Dimeric_a/b-barrel"/>
</dbReference>
<dbReference type="InterPro" id="IPR014910">
    <property type="entry name" value="YdhR"/>
</dbReference>
<dbReference type="NCBIfam" id="NF008333">
    <property type="entry name" value="PRK11118.1"/>
    <property type="match status" value="1"/>
</dbReference>
<dbReference type="Pfam" id="PF08803">
    <property type="entry name" value="ydhR"/>
    <property type="match status" value="1"/>
</dbReference>
<dbReference type="PANTHER" id="PTHR39169:SF1">
    <property type="entry name" value="MONOOXYGENASE YDHR-RELATED"/>
    <property type="match status" value="1"/>
</dbReference>
<accession>A0A6S6SWK9</accession>
<reference evidence="1" key="1">
    <citation type="submission" date="2020-01" db="EMBL/GenBank/DDBJ databases">
        <authorList>
            <person name="Meier V. D."/>
            <person name="Meier V D."/>
        </authorList>
    </citation>
    <scope>NUCLEOTIDE SEQUENCE</scope>
    <source>
        <strain evidence="1">HLG_WM_MAG_04</strain>
    </source>
</reference>
<dbReference type="AlphaFoldDB" id="A0A6S6SWK9"/>
<gene>
    <name evidence="1" type="ORF">HELGO_WM17799</name>
</gene>
<proteinExistence type="predicted"/>
<dbReference type="EMBL" id="CACVAX010000029">
    <property type="protein sequence ID" value="CAA6810484.1"/>
    <property type="molecule type" value="Genomic_DNA"/>
</dbReference>
<dbReference type="PANTHER" id="PTHR39169">
    <property type="match status" value="1"/>
</dbReference>
<evidence type="ECO:0000313" key="1">
    <source>
        <dbReference type="EMBL" id="CAA6810484.1"/>
    </source>
</evidence>
<protein>
    <submittedName>
        <fullName evidence="1">Mono-oxygenase ydhR</fullName>
    </submittedName>
</protein>